<accession>X1VWG8</accession>
<gene>
    <name evidence="2" type="ORF">S12H4_42667</name>
</gene>
<reference evidence="2" key="1">
    <citation type="journal article" date="2014" name="Front. Microbiol.">
        <title>High frequency of phylogenetically diverse reductive dehalogenase-homologous genes in deep subseafloor sedimentary metagenomes.</title>
        <authorList>
            <person name="Kawai M."/>
            <person name="Futagami T."/>
            <person name="Toyoda A."/>
            <person name="Takaki Y."/>
            <person name="Nishi S."/>
            <person name="Hori S."/>
            <person name="Arai W."/>
            <person name="Tsubouchi T."/>
            <person name="Morono Y."/>
            <person name="Uchiyama I."/>
            <person name="Ito T."/>
            <person name="Fujiyama A."/>
            <person name="Inagaki F."/>
            <person name="Takami H."/>
        </authorList>
    </citation>
    <scope>NUCLEOTIDE SEQUENCE</scope>
    <source>
        <strain evidence="2">Expedition CK06-06</strain>
    </source>
</reference>
<name>X1VWG8_9ZZZZ</name>
<proteinExistence type="predicted"/>
<evidence type="ECO:0000313" key="2">
    <source>
        <dbReference type="EMBL" id="GAJ15455.1"/>
    </source>
</evidence>
<protein>
    <submittedName>
        <fullName evidence="2">Uncharacterized protein</fullName>
    </submittedName>
</protein>
<organism evidence="2">
    <name type="scientific">marine sediment metagenome</name>
    <dbReference type="NCBI Taxonomy" id="412755"/>
    <lineage>
        <taxon>unclassified sequences</taxon>
        <taxon>metagenomes</taxon>
        <taxon>ecological metagenomes</taxon>
    </lineage>
</organism>
<keyword evidence="1" id="KW-0472">Membrane</keyword>
<evidence type="ECO:0000256" key="1">
    <source>
        <dbReference type="SAM" id="Phobius"/>
    </source>
</evidence>
<feature type="transmembrane region" description="Helical" evidence="1">
    <location>
        <begin position="92"/>
        <end position="122"/>
    </location>
</feature>
<dbReference type="EMBL" id="BARW01026131">
    <property type="protein sequence ID" value="GAJ15455.1"/>
    <property type="molecule type" value="Genomic_DNA"/>
</dbReference>
<keyword evidence="1" id="KW-1133">Transmembrane helix</keyword>
<dbReference type="AlphaFoldDB" id="X1VWG8"/>
<keyword evidence="1" id="KW-0812">Transmembrane</keyword>
<comment type="caution">
    <text evidence="2">The sequence shown here is derived from an EMBL/GenBank/DDBJ whole genome shotgun (WGS) entry which is preliminary data.</text>
</comment>
<sequence length="126" mass="14075">MSKFKGMVTHQTVSDEDFKKIMSMPAGEIDNYSNVNVEVVKDTNALYNKMAKSIANVITENNKKNESTKIILPVGPTPQYPISLLFTGGSPLYIIGILIIDLCLIEFIINLFVFILIFAFLIKNIS</sequence>
<dbReference type="Gene3D" id="3.40.50.1360">
    <property type="match status" value="1"/>
</dbReference>